<gene>
    <name evidence="1" type="ORF">CDAR_111741</name>
</gene>
<dbReference type="AlphaFoldDB" id="A0AAV4TXA4"/>
<evidence type="ECO:0000313" key="1">
    <source>
        <dbReference type="EMBL" id="GIY49809.1"/>
    </source>
</evidence>
<dbReference type="Proteomes" id="UP001054837">
    <property type="component" value="Unassembled WGS sequence"/>
</dbReference>
<keyword evidence="2" id="KW-1185">Reference proteome</keyword>
<comment type="caution">
    <text evidence="1">The sequence shown here is derived from an EMBL/GenBank/DDBJ whole genome shotgun (WGS) entry which is preliminary data.</text>
</comment>
<sequence length="210" mass="23464">MENKLLEDLNHLTNEAVTGRVIENKLKIFRPSDGAHRAICPEIFDERKLNNFSTTESFSTTHPVCVKCAAPHKAKDCPKPNEAPPCCTLCKGNHTTNFSECLCNPANFVPAPPPKTNYWEERMKIMKTNKLPLTAPTSLQKNYFYKPSKSTPNQVQSQLLGPSTSFSIPQENLTAQLLQSLVKEVHVFTSNIASLLAVLQSQSPLYHNIQ</sequence>
<reference evidence="1 2" key="1">
    <citation type="submission" date="2021-06" db="EMBL/GenBank/DDBJ databases">
        <title>Caerostris darwini draft genome.</title>
        <authorList>
            <person name="Kono N."/>
            <person name="Arakawa K."/>
        </authorList>
    </citation>
    <scope>NUCLEOTIDE SEQUENCE [LARGE SCALE GENOMIC DNA]</scope>
</reference>
<proteinExistence type="predicted"/>
<protein>
    <submittedName>
        <fullName evidence="1">Uncharacterized protein</fullName>
    </submittedName>
</protein>
<organism evidence="1 2">
    <name type="scientific">Caerostris darwini</name>
    <dbReference type="NCBI Taxonomy" id="1538125"/>
    <lineage>
        <taxon>Eukaryota</taxon>
        <taxon>Metazoa</taxon>
        <taxon>Ecdysozoa</taxon>
        <taxon>Arthropoda</taxon>
        <taxon>Chelicerata</taxon>
        <taxon>Arachnida</taxon>
        <taxon>Araneae</taxon>
        <taxon>Araneomorphae</taxon>
        <taxon>Entelegynae</taxon>
        <taxon>Araneoidea</taxon>
        <taxon>Araneidae</taxon>
        <taxon>Caerostris</taxon>
    </lineage>
</organism>
<dbReference type="EMBL" id="BPLQ01010295">
    <property type="protein sequence ID" value="GIY49809.1"/>
    <property type="molecule type" value="Genomic_DNA"/>
</dbReference>
<name>A0AAV4TXA4_9ARAC</name>
<evidence type="ECO:0000313" key="2">
    <source>
        <dbReference type="Proteomes" id="UP001054837"/>
    </source>
</evidence>
<accession>A0AAV4TXA4</accession>